<dbReference type="Gene3D" id="3.20.20.80">
    <property type="entry name" value="Glycosidases"/>
    <property type="match status" value="1"/>
</dbReference>
<dbReference type="InterPro" id="IPR036156">
    <property type="entry name" value="Beta-gal/glucu_dom_sf"/>
</dbReference>
<dbReference type="PANTHER" id="PTHR43730:SF1">
    <property type="entry name" value="BETA-MANNOSIDASE"/>
    <property type="match status" value="1"/>
</dbReference>
<dbReference type="InterPro" id="IPR013783">
    <property type="entry name" value="Ig-like_fold"/>
</dbReference>
<organism evidence="6">
    <name type="scientific">freshwater metagenome</name>
    <dbReference type="NCBI Taxonomy" id="449393"/>
    <lineage>
        <taxon>unclassified sequences</taxon>
        <taxon>metagenomes</taxon>
        <taxon>ecological metagenomes</taxon>
    </lineage>
</organism>
<evidence type="ECO:0000259" key="5">
    <source>
        <dbReference type="Pfam" id="PF00703"/>
    </source>
</evidence>
<dbReference type="SUPFAM" id="SSF49303">
    <property type="entry name" value="beta-Galactosidase/glucuronidase domain"/>
    <property type="match status" value="1"/>
</dbReference>
<dbReference type="Gene3D" id="2.60.40.10">
    <property type="entry name" value="Immunoglobulins"/>
    <property type="match status" value="1"/>
</dbReference>
<dbReference type="EMBL" id="CAEMXZ010000016">
    <property type="protein sequence ID" value="CAB4322821.1"/>
    <property type="molecule type" value="Genomic_DNA"/>
</dbReference>
<keyword evidence="3" id="KW-0378">Hydrolase</keyword>
<comment type="catalytic activity">
    <reaction evidence="1">
        <text>Hydrolysis of terminal, non-reducing beta-D-mannose residues in beta-D-mannosides.</text>
        <dbReference type="EC" id="3.2.1.25"/>
    </reaction>
</comment>
<reference evidence="6" key="1">
    <citation type="submission" date="2020-05" db="EMBL/GenBank/DDBJ databases">
        <authorList>
            <person name="Chiriac C."/>
            <person name="Salcher M."/>
            <person name="Ghai R."/>
            <person name="Kavagutti S V."/>
        </authorList>
    </citation>
    <scope>NUCLEOTIDE SEQUENCE</scope>
</reference>
<dbReference type="SUPFAM" id="SSF51445">
    <property type="entry name" value="(Trans)glycosidases"/>
    <property type="match status" value="1"/>
</dbReference>
<sequence>MTESRVQRLSGTWRAFDLGSPIDDNDLGSEADAAHSLAAPAVDDSSWPELPVPGHWRSHGAFASSDGPVLYRRTFRTEPLGQEERRFLVINGVMAAGDVWFDGTYLGDTRGYAVPHTFEVTGLLSGSTSTDDHVVAIEAGFEPVGTGRVRDLSGAFGRSALIGTGHNPGGIWRDVELRSTGPVRIEHCRLRCTDATEEQATLALRVVLDAERAGPVTIRTWVRRVQDQLSLLEPGESASIIVERDHSLAVGENRTEFDIAIPDPALWWPRALGDQPLYDVGIEILIDGVPSDTGGWRTGLRTVRLDNFIATVNGRRMFLKGISLGPTSLAIGDCSPEEVVADIATVADAGLDLVRIHGHMARPELYAEADRLGILVWQDLPLQWALLRQAKPAARRVARWVVDQLAHHPSILVWNAHHEPWAGEPASWRSTGPADRRAMRLRMITAQLLPSWNRSLLDRSVADTLRASDPTRPVLAQSGSWPALPRLSGEASHLWIGWRWGRIHDLARLLRWWPRLGRFVAEFGAQAPADAHLLATPTIDAVAHAPDSQWPELDWPELDWPELDWKGIADRSALELPALIEQVPPADFATAAEWVTAMQGHQRELVVSHVETLRRLKYRPTGGFAAFALADTAPAISAALLDHRRRPKPAWAGFVAACAPVIAVLEAPPIELRTDDRLALPVHLVSDLHHGVDGLRVIVTLSWLSDPDRVLHRAGWTGAVGPDDIVRVGVLRARVPQPASTTDTLAISVVLTGEGVERRERVHHRLVRR</sequence>
<dbReference type="AlphaFoldDB" id="A0A6J5YEL0"/>
<dbReference type="GO" id="GO:0004567">
    <property type="term" value="F:beta-mannosidase activity"/>
    <property type="evidence" value="ECO:0007669"/>
    <property type="project" value="UniProtKB-EC"/>
</dbReference>
<dbReference type="Gene3D" id="2.60.120.260">
    <property type="entry name" value="Galactose-binding domain-like"/>
    <property type="match status" value="1"/>
</dbReference>
<proteinExistence type="predicted"/>
<feature type="domain" description="Glycoside hydrolase family 2 immunoglobulin-like beta-sandwich" evidence="5">
    <location>
        <begin position="184"/>
        <end position="301"/>
    </location>
</feature>
<evidence type="ECO:0000256" key="1">
    <source>
        <dbReference type="ARBA" id="ARBA00000829"/>
    </source>
</evidence>
<keyword evidence="4" id="KW-0326">Glycosidase</keyword>
<protein>
    <recommendedName>
        <fullName evidence="2">beta-mannosidase</fullName>
        <ecNumber evidence="2">3.2.1.25</ecNumber>
    </recommendedName>
</protein>
<evidence type="ECO:0000256" key="4">
    <source>
        <dbReference type="ARBA" id="ARBA00023295"/>
    </source>
</evidence>
<dbReference type="InterPro" id="IPR008979">
    <property type="entry name" value="Galactose-bd-like_sf"/>
</dbReference>
<dbReference type="GO" id="GO:0006516">
    <property type="term" value="P:glycoprotein catabolic process"/>
    <property type="evidence" value="ECO:0007669"/>
    <property type="project" value="TreeGrafter"/>
</dbReference>
<gene>
    <name evidence="6" type="ORF">UFOPK1392_00558</name>
</gene>
<dbReference type="InterPro" id="IPR006102">
    <property type="entry name" value="Ig-like_GH2"/>
</dbReference>
<dbReference type="SUPFAM" id="SSF49785">
    <property type="entry name" value="Galactose-binding domain-like"/>
    <property type="match status" value="1"/>
</dbReference>
<dbReference type="Pfam" id="PF00703">
    <property type="entry name" value="Glyco_hydro_2"/>
    <property type="match status" value="1"/>
</dbReference>
<dbReference type="GO" id="GO:0005975">
    <property type="term" value="P:carbohydrate metabolic process"/>
    <property type="evidence" value="ECO:0007669"/>
    <property type="project" value="InterPro"/>
</dbReference>
<dbReference type="InterPro" id="IPR017853">
    <property type="entry name" value="GH"/>
</dbReference>
<dbReference type="EC" id="3.2.1.25" evidence="2"/>
<accession>A0A6J5YEL0</accession>
<evidence type="ECO:0000313" key="6">
    <source>
        <dbReference type="EMBL" id="CAB4322821.1"/>
    </source>
</evidence>
<evidence type="ECO:0000256" key="2">
    <source>
        <dbReference type="ARBA" id="ARBA00012754"/>
    </source>
</evidence>
<dbReference type="PANTHER" id="PTHR43730">
    <property type="entry name" value="BETA-MANNOSIDASE"/>
    <property type="match status" value="1"/>
</dbReference>
<dbReference type="InterPro" id="IPR050887">
    <property type="entry name" value="Beta-mannosidase_GH2"/>
</dbReference>
<name>A0A6J5YEL0_9ZZZZ</name>
<evidence type="ECO:0000256" key="3">
    <source>
        <dbReference type="ARBA" id="ARBA00022801"/>
    </source>
</evidence>